<keyword evidence="1" id="KW-0812">Transmembrane</keyword>
<dbReference type="EMBL" id="JAUSUZ010000001">
    <property type="protein sequence ID" value="MDQ0365820.1"/>
    <property type="molecule type" value="Genomic_DNA"/>
</dbReference>
<dbReference type="Proteomes" id="UP001240236">
    <property type="component" value="Unassembled WGS sequence"/>
</dbReference>
<evidence type="ECO:0000313" key="2">
    <source>
        <dbReference type="EMBL" id="MDQ0365820.1"/>
    </source>
</evidence>
<keyword evidence="3" id="KW-1185">Reference proteome</keyword>
<proteinExistence type="predicted"/>
<organism evidence="2 3">
    <name type="scientific">Catenuloplanes indicus</name>
    <dbReference type="NCBI Taxonomy" id="137267"/>
    <lineage>
        <taxon>Bacteria</taxon>
        <taxon>Bacillati</taxon>
        <taxon>Actinomycetota</taxon>
        <taxon>Actinomycetes</taxon>
        <taxon>Micromonosporales</taxon>
        <taxon>Micromonosporaceae</taxon>
        <taxon>Catenuloplanes</taxon>
    </lineage>
</organism>
<protein>
    <submittedName>
        <fullName evidence="2">Flp pilus assembly protein TadB</fullName>
    </submittedName>
</protein>
<name>A0AAE4AWC6_9ACTN</name>
<dbReference type="RefSeq" id="WP_307238686.1">
    <property type="nucleotide sequence ID" value="NZ_JAUSUZ010000001.1"/>
</dbReference>
<evidence type="ECO:0000256" key="1">
    <source>
        <dbReference type="SAM" id="Phobius"/>
    </source>
</evidence>
<accession>A0AAE4AWC6</accession>
<reference evidence="2 3" key="1">
    <citation type="submission" date="2023-07" db="EMBL/GenBank/DDBJ databases">
        <title>Sequencing the genomes of 1000 actinobacteria strains.</title>
        <authorList>
            <person name="Klenk H.-P."/>
        </authorList>
    </citation>
    <scope>NUCLEOTIDE SEQUENCE [LARGE SCALE GENOMIC DNA]</scope>
    <source>
        <strain evidence="2 3">DSM 44709</strain>
    </source>
</reference>
<evidence type="ECO:0000313" key="3">
    <source>
        <dbReference type="Proteomes" id="UP001240236"/>
    </source>
</evidence>
<keyword evidence="1" id="KW-0472">Membrane</keyword>
<dbReference type="AlphaFoldDB" id="A0AAE4AWC6"/>
<keyword evidence="1" id="KW-1133">Transmembrane helix</keyword>
<sequence length="109" mass="12418">MSKDRAIRRAARLLEAEQKRAARAAVASRRQRRKDITDRIVPKLPDRRTGRLQPRRTATQRAAIVMLSLLAVMVTWYLVDDLVMRLIIVLVLILALPALIVIALGRRNS</sequence>
<feature type="transmembrane region" description="Helical" evidence="1">
    <location>
        <begin position="85"/>
        <end position="105"/>
    </location>
</feature>
<feature type="transmembrane region" description="Helical" evidence="1">
    <location>
        <begin position="61"/>
        <end position="79"/>
    </location>
</feature>
<gene>
    <name evidence="2" type="ORF">J2S42_002489</name>
</gene>
<comment type="caution">
    <text evidence="2">The sequence shown here is derived from an EMBL/GenBank/DDBJ whole genome shotgun (WGS) entry which is preliminary data.</text>
</comment>